<dbReference type="GO" id="GO:0003872">
    <property type="term" value="F:6-phosphofructokinase activity"/>
    <property type="evidence" value="ECO:0007669"/>
    <property type="project" value="UniProtKB-EC"/>
</dbReference>
<dbReference type="PANTHER" id="PTHR13697">
    <property type="entry name" value="PHOSPHOFRUCTOKINASE"/>
    <property type="match status" value="1"/>
</dbReference>
<dbReference type="GO" id="GO:0016208">
    <property type="term" value="F:AMP binding"/>
    <property type="evidence" value="ECO:0007669"/>
    <property type="project" value="TreeGrafter"/>
</dbReference>
<dbReference type="GO" id="GO:0005524">
    <property type="term" value="F:ATP binding"/>
    <property type="evidence" value="ECO:0007669"/>
    <property type="project" value="UniProtKB-KW"/>
</dbReference>
<evidence type="ECO:0000256" key="10">
    <source>
        <dbReference type="ARBA" id="ARBA00022777"/>
    </source>
</evidence>
<evidence type="ECO:0000256" key="3">
    <source>
        <dbReference type="ARBA" id="ARBA00004496"/>
    </source>
</evidence>
<dbReference type="InterPro" id="IPR000023">
    <property type="entry name" value="Phosphofructokinase_dom"/>
</dbReference>
<dbReference type="GO" id="GO:0005945">
    <property type="term" value="C:6-phosphofructokinase complex"/>
    <property type="evidence" value="ECO:0007669"/>
    <property type="project" value="TreeGrafter"/>
</dbReference>
<evidence type="ECO:0000256" key="9">
    <source>
        <dbReference type="ARBA" id="ARBA00022741"/>
    </source>
</evidence>
<dbReference type="SUPFAM" id="SSF53784">
    <property type="entry name" value="Phosphofructokinase"/>
    <property type="match status" value="1"/>
</dbReference>
<dbReference type="Gene3D" id="3.40.50.460">
    <property type="entry name" value="Phosphofructokinase domain"/>
    <property type="match status" value="1"/>
</dbReference>
<dbReference type="Gene3D" id="3.40.50.450">
    <property type="match status" value="1"/>
</dbReference>
<evidence type="ECO:0000256" key="5">
    <source>
        <dbReference type="ARBA" id="ARBA00012055"/>
    </source>
</evidence>
<evidence type="ECO:0000256" key="15">
    <source>
        <dbReference type="ARBA" id="ARBA00048070"/>
    </source>
</evidence>
<comment type="function">
    <text evidence="2">Catalyzes the phosphorylation of D-fructose 6-phosphate to fructose 1,6-bisphosphate by ATP, the first committing step of glycolysis.</text>
</comment>
<dbReference type="InterPro" id="IPR022953">
    <property type="entry name" value="ATP_PFK"/>
</dbReference>
<organism evidence="17 18">
    <name type="scientific">Staphylococcus aureus</name>
    <dbReference type="NCBI Taxonomy" id="1280"/>
    <lineage>
        <taxon>Bacteria</taxon>
        <taxon>Bacillati</taxon>
        <taxon>Bacillota</taxon>
        <taxon>Bacilli</taxon>
        <taxon>Bacillales</taxon>
        <taxon>Staphylococcaceae</taxon>
        <taxon>Staphylococcus</taxon>
    </lineage>
</organism>
<evidence type="ECO:0000256" key="7">
    <source>
        <dbReference type="ARBA" id="ARBA00022679"/>
    </source>
</evidence>
<dbReference type="InterPro" id="IPR035966">
    <property type="entry name" value="PKF_sf"/>
</dbReference>
<evidence type="ECO:0000256" key="1">
    <source>
        <dbReference type="ARBA" id="ARBA00001946"/>
    </source>
</evidence>
<evidence type="ECO:0000313" key="17">
    <source>
        <dbReference type="EMBL" id="SUK51973.1"/>
    </source>
</evidence>
<dbReference type="GO" id="GO:0042802">
    <property type="term" value="F:identical protein binding"/>
    <property type="evidence" value="ECO:0007669"/>
    <property type="project" value="TreeGrafter"/>
</dbReference>
<evidence type="ECO:0000256" key="6">
    <source>
        <dbReference type="ARBA" id="ARBA00022490"/>
    </source>
</evidence>
<dbReference type="GO" id="GO:0070095">
    <property type="term" value="F:fructose-6-phosphate binding"/>
    <property type="evidence" value="ECO:0007669"/>
    <property type="project" value="TreeGrafter"/>
</dbReference>
<comment type="pathway">
    <text evidence="4">Carbohydrate degradation; glycolysis; D-glyceraldehyde 3-phosphate and glycerone phosphate from D-glucose: step 3/4.</text>
</comment>
<dbReference type="EC" id="2.7.1.11" evidence="5"/>
<dbReference type="EMBL" id="UHAP01000001">
    <property type="protein sequence ID" value="SUK51973.1"/>
    <property type="molecule type" value="Genomic_DNA"/>
</dbReference>
<comment type="subcellular location">
    <subcellularLocation>
        <location evidence="3">Cytoplasm</location>
    </subcellularLocation>
</comment>
<keyword evidence="13" id="KW-0324">Glycolysis</keyword>
<evidence type="ECO:0000259" key="16">
    <source>
        <dbReference type="Pfam" id="PF00365"/>
    </source>
</evidence>
<protein>
    <recommendedName>
        <fullName evidence="5">6-phosphofructokinase</fullName>
        <ecNumber evidence="5">2.7.1.11</ecNumber>
    </recommendedName>
</protein>
<evidence type="ECO:0000256" key="4">
    <source>
        <dbReference type="ARBA" id="ARBA00004679"/>
    </source>
</evidence>
<dbReference type="Proteomes" id="UP000255091">
    <property type="component" value="Unassembled WGS sequence"/>
</dbReference>
<name>A0A380DVJ0_STAAU</name>
<evidence type="ECO:0000256" key="8">
    <source>
        <dbReference type="ARBA" id="ARBA00022723"/>
    </source>
</evidence>
<evidence type="ECO:0000256" key="2">
    <source>
        <dbReference type="ARBA" id="ARBA00002659"/>
    </source>
</evidence>
<proteinExistence type="inferred from homology"/>
<comment type="catalytic activity">
    <reaction evidence="15">
        <text>beta-D-fructose 6-phosphate + ATP = beta-D-fructose 1,6-bisphosphate + ADP + H(+)</text>
        <dbReference type="Rhea" id="RHEA:16109"/>
        <dbReference type="ChEBI" id="CHEBI:15378"/>
        <dbReference type="ChEBI" id="CHEBI:30616"/>
        <dbReference type="ChEBI" id="CHEBI:32966"/>
        <dbReference type="ChEBI" id="CHEBI:57634"/>
        <dbReference type="ChEBI" id="CHEBI:456216"/>
        <dbReference type="EC" id="2.7.1.11"/>
    </reaction>
</comment>
<evidence type="ECO:0000256" key="14">
    <source>
        <dbReference type="ARBA" id="ARBA00038478"/>
    </source>
</evidence>
<keyword evidence="8" id="KW-0479">Metal-binding</keyword>
<keyword evidence="11" id="KW-0067">ATP-binding</keyword>
<gene>
    <name evidence="17" type="primary">pfkA_3</name>
    <name evidence="17" type="ORF">NCTC6133_02252</name>
</gene>
<comment type="similarity">
    <text evidence="14">Belongs to the phosphofructokinase type A (PFKA) family.</text>
</comment>
<keyword evidence="10 17" id="KW-0418">Kinase</keyword>
<dbReference type="GO" id="GO:0046872">
    <property type="term" value="F:metal ion binding"/>
    <property type="evidence" value="ECO:0007669"/>
    <property type="project" value="UniProtKB-KW"/>
</dbReference>
<dbReference type="GO" id="GO:0061621">
    <property type="term" value="P:canonical glycolysis"/>
    <property type="evidence" value="ECO:0007669"/>
    <property type="project" value="TreeGrafter"/>
</dbReference>
<dbReference type="PANTHER" id="PTHR13697:SF4">
    <property type="entry name" value="ATP-DEPENDENT 6-PHOSPHOFRUCTOKINASE"/>
    <property type="match status" value="1"/>
</dbReference>
<dbReference type="Pfam" id="PF00365">
    <property type="entry name" value="PFK"/>
    <property type="match status" value="1"/>
</dbReference>
<dbReference type="PRINTS" id="PR00476">
    <property type="entry name" value="PHFRCTKINASE"/>
</dbReference>
<accession>A0A380DVJ0</accession>
<dbReference type="AlphaFoldDB" id="A0A380DVJ0"/>
<keyword evidence="12" id="KW-0460">Magnesium</keyword>
<dbReference type="UniPathway" id="UPA00109">
    <property type="reaction ID" value="UER00182"/>
</dbReference>
<feature type="domain" description="Phosphofructokinase" evidence="16">
    <location>
        <begin position="8"/>
        <end position="76"/>
    </location>
</feature>
<sequence>MQRNSNYRIPGTIDNDINGTDFTIGFDTALNTILDSRQIRDMVKSRTTFIIEAMGRDCGDLALWAGLSVGAETIVVQK</sequence>
<dbReference type="GO" id="GO:0048029">
    <property type="term" value="F:monosaccharide binding"/>
    <property type="evidence" value="ECO:0007669"/>
    <property type="project" value="TreeGrafter"/>
</dbReference>
<reference evidence="17 18" key="1">
    <citation type="submission" date="2018-06" db="EMBL/GenBank/DDBJ databases">
        <authorList>
            <consortium name="Pathogen Informatics"/>
            <person name="Doyle S."/>
        </authorList>
    </citation>
    <scope>NUCLEOTIDE SEQUENCE [LARGE SCALE GENOMIC DNA]</scope>
    <source>
        <strain evidence="17 18">NCTC6133</strain>
    </source>
</reference>
<comment type="cofactor">
    <cofactor evidence="1">
        <name>Mg(2+)</name>
        <dbReference type="ChEBI" id="CHEBI:18420"/>
    </cofactor>
</comment>
<dbReference type="GO" id="GO:0006002">
    <property type="term" value="P:fructose 6-phosphate metabolic process"/>
    <property type="evidence" value="ECO:0007669"/>
    <property type="project" value="InterPro"/>
</dbReference>
<evidence type="ECO:0000256" key="13">
    <source>
        <dbReference type="ARBA" id="ARBA00023152"/>
    </source>
</evidence>
<keyword evidence="6" id="KW-0963">Cytoplasm</keyword>
<dbReference type="GO" id="GO:0030388">
    <property type="term" value="P:fructose 1,6-bisphosphate metabolic process"/>
    <property type="evidence" value="ECO:0007669"/>
    <property type="project" value="TreeGrafter"/>
</dbReference>
<keyword evidence="7 17" id="KW-0808">Transferase</keyword>
<evidence type="ECO:0000313" key="18">
    <source>
        <dbReference type="Proteomes" id="UP000255091"/>
    </source>
</evidence>
<evidence type="ECO:0000256" key="11">
    <source>
        <dbReference type="ARBA" id="ARBA00022840"/>
    </source>
</evidence>
<keyword evidence="9" id="KW-0547">Nucleotide-binding</keyword>
<evidence type="ECO:0000256" key="12">
    <source>
        <dbReference type="ARBA" id="ARBA00022842"/>
    </source>
</evidence>